<dbReference type="AlphaFoldDB" id="A0A5E4N2Q6"/>
<gene>
    <name evidence="1" type="ORF">CINCED_3A009173</name>
</gene>
<evidence type="ECO:0000313" key="1">
    <source>
        <dbReference type="EMBL" id="VVC38895.1"/>
    </source>
</evidence>
<accession>A0A5E4N2Q6</accession>
<organism evidence="1 2">
    <name type="scientific">Cinara cedri</name>
    <dbReference type="NCBI Taxonomy" id="506608"/>
    <lineage>
        <taxon>Eukaryota</taxon>
        <taxon>Metazoa</taxon>
        <taxon>Ecdysozoa</taxon>
        <taxon>Arthropoda</taxon>
        <taxon>Hexapoda</taxon>
        <taxon>Insecta</taxon>
        <taxon>Pterygota</taxon>
        <taxon>Neoptera</taxon>
        <taxon>Paraneoptera</taxon>
        <taxon>Hemiptera</taxon>
        <taxon>Sternorrhyncha</taxon>
        <taxon>Aphidomorpha</taxon>
        <taxon>Aphidoidea</taxon>
        <taxon>Aphididae</taxon>
        <taxon>Lachninae</taxon>
        <taxon>Cinara</taxon>
    </lineage>
</organism>
<sequence>MVEKGKVHWRNVLLRVLVAIQYLAKNNDAFVGCSDILYGKNNGKRHYRNVDEI</sequence>
<dbReference type="Proteomes" id="UP000325440">
    <property type="component" value="Unassembled WGS sequence"/>
</dbReference>
<name>A0A5E4N2Q6_9HEMI</name>
<proteinExistence type="predicted"/>
<dbReference type="OrthoDB" id="6620702at2759"/>
<reference evidence="1 2" key="1">
    <citation type="submission" date="2019-08" db="EMBL/GenBank/DDBJ databases">
        <authorList>
            <person name="Alioto T."/>
            <person name="Alioto T."/>
            <person name="Gomez Garrido J."/>
        </authorList>
    </citation>
    <scope>NUCLEOTIDE SEQUENCE [LARGE SCALE GENOMIC DNA]</scope>
</reference>
<evidence type="ECO:0000313" key="2">
    <source>
        <dbReference type="Proteomes" id="UP000325440"/>
    </source>
</evidence>
<dbReference type="EMBL" id="CABPRJ010001517">
    <property type="protein sequence ID" value="VVC38895.1"/>
    <property type="molecule type" value="Genomic_DNA"/>
</dbReference>
<protein>
    <submittedName>
        <fullName evidence="1">Uncharacterized protein</fullName>
    </submittedName>
</protein>
<keyword evidence="2" id="KW-1185">Reference proteome</keyword>